<dbReference type="Proteomes" id="UP000054886">
    <property type="component" value="Unassembled WGS sequence"/>
</dbReference>
<evidence type="ECO:0000256" key="6">
    <source>
        <dbReference type="ARBA" id="ARBA00022691"/>
    </source>
</evidence>
<comment type="similarity">
    <text evidence="2">Belongs to the class IV-like SAM-binding methyltransferase superfamily. RNA methyltransferase TrmH family.</text>
</comment>
<dbReference type="VEuPathDB" id="FungiDB:B1J91_I10989g"/>
<evidence type="ECO:0000256" key="1">
    <source>
        <dbReference type="ARBA" id="ARBA00004173"/>
    </source>
</evidence>
<proteinExistence type="inferred from homology"/>
<dbReference type="InterPro" id="IPR001537">
    <property type="entry name" value="SpoU_MeTrfase"/>
</dbReference>
<dbReference type="InterPro" id="IPR029026">
    <property type="entry name" value="tRNA_m1G_MTases_N"/>
</dbReference>
<feature type="domain" description="RNA 2-O ribose methyltransferase substrate binding" evidence="10">
    <location>
        <begin position="115"/>
        <end position="193"/>
    </location>
</feature>
<dbReference type="GO" id="GO:0008989">
    <property type="term" value="F:rRNA (guanine-N1-)-methyltransferase activity"/>
    <property type="evidence" value="ECO:0007669"/>
    <property type="project" value="EnsemblFungi"/>
</dbReference>
<name>A0A0W0CDX4_CANGB</name>
<reference evidence="11 12" key="1">
    <citation type="submission" date="2015-10" db="EMBL/GenBank/DDBJ databases">
        <title>Draft genomes sequences of Candida glabrata isolates 1A, 1B, 2A, 2B, 3A and 3B.</title>
        <authorList>
            <person name="Haavelsrud O.E."/>
            <person name="Gaustad P."/>
        </authorList>
    </citation>
    <scope>NUCLEOTIDE SEQUENCE [LARGE SCALE GENOMIC DNA]</scope>
    <source>
        <strain evidence="11">910700640</strain>
    </source>
</reference>
<evidence type="ECO:0000256" key="8">
    <source>
        <dbReference type="ARBA" id="ARBA00023128"/>
    </source>
</evidence>
<dbReference type="EMBL" id="LLZZ01000182">
    <property type="protein sequence ID" value="KTA95724.1"/>
    <property type="molecule type" value="Genomic_DNA"/>
</dbReference>
<dbReference type="GO" id="GO:0005739">
    <property type="term" value="C:mitochondrion"/>
    <property type="evidence" value="ECO:0007669"/>
    <property type="project" value="UniProtKB-SubCell"/>
</dbReference>
<comment type="caution">
    <text evidence="11">The sequence shown here is derived from an EMBL/GenBank/DDBJ whole genome shotgun (WGS) entry which is preliminary data.</text>
</comment>
<evidence type="ECO:0000256" key="7">
    <source>
        <dbReference type="ARBA" id="ARBA00022946"/>
    </source>
</evidence>
<dbReference type="SUPFAM" id="SSF55315">
    <property type="entry name" value="L30e-like"/>
    <property type="match status" value="1"/>
</dbReference>
<dbReference type="VEuPathDB" id="FungiDB:GWK60_I06413"/>
<dbReference type="InterPro" id="IPR029028">
    <property type="entry name" value="Alpha/beta_knot_MTases"/>
</dbReference>
<dbReference type="Gene3D" id="3.30.1330.30">
    <property type="match status" value="1"/>
</dbReference>
<dbReference type="InterPro" id="IPR047182">
    <property type="entry name" value="MRM1"/>
</dbReference>
<dbReference type="CDD" id="cd18105">
    <property type="entry name" value="SpoU-like_MRM1"/>
    <property type="match status" value="1"/>
</dbReference>
<evidence type="ECO:0000256" key="3">
    <source>
        <dbReference type="ARBA" id="ARBA00022552"/>
    </source>
</evidence>
<dbReference type="InterPro" id="IPR029064">
    <property type="entry name" value="Ribosomal_eL30-like_sf"/>
</dbReference>
<evidence type="ECO:0000313" key="11">
    <source>
        <dbReference type="EMBL" id="KTA95724.1"/>
    </source>
</evidence>
<protein>
    <recommendedName>
        <fullName evidence="9">rRNA methyltransferase 1, mitochondrial</fullName>
    </recommendedName>
</protein>
<dbReference type="SUPFAM" id="SSF75217">
    <property type="entry name" value="alpha/beta knot"/>
    <property type="match status" value="1"/>
</dbReference>
<dbReference type="Pfam" id="PF08032">
    <property type="entry name" value="SpoU_sub_bind"/>
    <property type="match status" value="1"/>
</dbReference>
<keyword evidence="6" id="KW-0949">S-adenosyl-L-methionine</keyword>
<keyword evidence="5 11" id="KW-0808">Transferase</keyword>
<dbReference type="AlphaFoldDB" id="A0A0W0CDX4"/>
<dbReference type="VEuPathDB" id="FungiDB:GW608_I06391"/>
<dbReference type="GO" id="GO:0003723">
    <property type="term" value="F:RNA binding"/>
    <property type="evidence" value="ECO:0007669"/>
    <property type="project" value="InterPro"/>
</dbReference>
<dbReference type="InterPro" id="IPR047261">
    <property type="entry name" value="MRM1_MeTrfase_dom"/>
</dbReference>
<evidence type="ECO:0000256" key="5">
    <source>
        <dbReference type="ARBA" id="ARBA00022679"/>
    </source>
</evidence>
<keyword evidence="8" id="KW-0496">Mitochondrion</keyword>
<evidence type="ECO:0000256" key="9">
    <source>
        <dbReference type="ARBA" id="ARBA00034881"/>
    </source>
</evidence>
<dbReference type="InterPro" id="IPR004441">
    <property type="entry name" value="rRNA_MeTrfase_TrmH"/>
</dbReference>
<dbReference type="Pfam" id="PF00588">
    <property type="entry name" value="SpoU_methylase"/>
    <property type="match status" value="1"/>
</dbReference>
<comment type="subcellular location">
    <subcellularLocation>
        <location evidence="1">Mitochondrion</location>
    </subcellularLocation>
</comment>
<dbReference type="VEuPathDB" id="FungiDB:GVI51_I10769"/>
<evidence type="ECO:0000259" key="10">
    <source>
        <dbReference type="SMART" id="SM00967"/>
    </source>
</evidence>
<dbReference type="VEuPathDB" id="FungiDB:CAGL0I10989g"/>
<keyword evidence="7" id="KW-0809">Transit peptide</keyword>
<dbReference type="PANTHER" id="PTHR46103">
    <property type="entry name" value="RRNA METHYLTRANSFERASE 1, MITOCHONDRIAL"/>
    <property type="match status" value="1"/>
</dbReference>
<accession>A0A0W0CDX4</accession>
<keyword evidence="3" id="KW-0698">rRNA processing</keyword>
<sequence length="391" mass="44244">MNIAKRWMSIRPAVKDGSPLKRRSVDRNIPVYKASKAWERDGLDKDTWFRKKYAHVHIDQKKRQKAGSLGKREAHEQRLDGIYHSYRDNKNAHRQKFKNLYTNVTKFAINPLSEYLYGVNPILAALESDRRGYFTRLLHHDTNDKDSNKLTILRLCKEKGIKIDTADKHQLNLITKSAVHNNMVLECKPLSIPEINSLQNVNIDTASFNVLQTDGITQWSKSENFQNNERKKYPVGIYLDEVTDPHNMGAIIRSAFFLGADFVALSRKNCAAIGPVVAKTSSGAVDYLPMFYVDKPLKFFELSQAEGWTVVSSSHGHSKKDVAKTLDLGDLHNMSHSMPILLVMGNEYSGIRTNLKQRSDFLVAIPQMTNNSTVDSLNVSVATGILLSKLV</sequence>
<gene>
    <name evidence="11" type="ORF">AO440_002797</name>
</gene>
<evidence type="ECO:0000256" key="4">
    <source>
        <dbReference type="ARBA" id="ARBA00022603"/>
    </source>
</evidence>
<evidence type="ECO:0000256" key="2">
    <source>
        <dbReference type="ARBA" id="ARBA00007228"/>
    </source>
</evidence>
<keyword evidence="4 11" id="KW-0489">Methyltransferase</keyword>
<evidence type="ECO:0000313" key="12">
    <source>
        <dbReference type="Proteomes" id="UP000054886"/>
    </source>
</evidence>
<dbReference type="Gene3D" id="3.40.1280.10">
    <property type="match status" value="1"/>
</dbReference>
<dbReference type="InterPro" id="IPR013123">
    <property type="entry name" value="SpoU_subst-bd"/>
</dbReference>
<dbReference type="NCBIfam" id="TIGR00186">
    <property type="entry name" value="rRNA_methyl_3"/>
    <property type="match status" value="1"/>
</dbReference>
<dbReference type="PANTHER" id="PTHR46103:SF1">
    <property type="entry name" value="RRNA METHYLTRANSFERASE 1, MITOCHONDRIAL"/>
    <property type="match status" value="1"/>
</dbReference>
<dbReference type="SMART" id="SM00967">
    <property type="entry name" value="SpoU_sub_bind"/>
    <property type="match status" value="1"/>
</dbReference>
<organism evidence="11 12">
    <name type="scientific">Candida glabrata</name>
    <name type="common">Yeast</name>
    <name type="synonym">Torulopsis glabrata</name>
    <dbReference type="NCBI Taxonomy" id="5478"/>
    <lineage>
        <taxon>Eukaryota</taxon>
        <taxon>Fungi</taxon>
        <taxon>Dikarya</taxon>
        <taxon>Ascomycota</taxon>
        <taxon>Saccharomycotina</taxon>
        <taxon>Saccharomycetes</taxon>
        <taxon>Saccharomycetales</taxon>
        <taxon>Saccharomycetaceae</taxon>
        <taxon>Nakaseomyces</taxon>
    </lineage>
</organism>